<dbReference type="InterPro" id="IPR036318">
    <property type="entry name" value="FAD-bd_PCMH-like_sf"/>
</dbReference>
<evidence type="ECO:0000259" key="13">
    <source>
        <dbReference type="PROSITE" id="PS51371"/>
    </source>
</evidence>
<evidence type="ECO:0000256" key="4">
    <source>
        <dbReference type="ARBA" id="ARBA00022692"/>
    </source>
</evidence>
<evidence type="ECO:0000256" key="10">
    <source>
        <dbReference type="PROSITE-ProRule" id="PRU01193"/>
    </source>
</evidence>
<evidence type="ECO:0000313" key="16">
    <source>
        <dbReference type="Proteomes" id="UP000467240"/>
    </source>
</evidence>
<dbReference type="AlphaFoldDB" id="A0A7J5BP24"/>
<evidence type="ECO:0000256" key="6">
    <source>
        <dbReference type="ARBA" id="ARBA00022989"/>
    </source>
</evidence>
<feature type="transmembrane region" description="Helical" evidence="12">
    <location>
        <begin position="102"/>
        <end position="126"/>
    </location>
</feature>
<dbReference type="Pfam" id="PF01595">
    <property type="entry name" value="CNNM"/>
    <property type="match status" value="1"/>
</dbReference>
<reference evidence="15 16" key="1">
    <citation type="submission" date="2019-09" db="EMBL/GenBank/DDBJ databases">
        <title>Phylogeny of genus Pseudoclavibacter and closely related genus.</title>
        <authorList>
            <person name="Li Y."/>
        </authorList>
    </citation>
    <scope>NUCLEOTIDE SEQUENCE [LARGE SCALE GENOMIC DNA]</scope>
    <source>
        <strain evidence="15 16">DSM 23821</strain>
    </source>
</reference>
<feature type="domain" description="CNNM transmembrane" evidence="14">
    <location>
        <begin position="3"/>
        <end position="205"/>
    </location>
</feature>
<evidence type="ECO:0000256" key="2">
    <source>
        <dbReference type="ARBA" id="ARBA00006337"/>
    </source>
</evidence>
<dbReference type="GO" id="GO:0005886">
    <property type="term" value="C:plasma membrane"/>
    <property type="evidence" value="ECO:0007669"/>
    <property type="project" value="UniProtKB-SubCell"/>
</dbReference>
<keyword evidence="5" id="KW-0677">Repeat</keyword>
<keyword evidence="4 10" id="KW-0812">Transmembrane</keyword>
<dbReference type="SUPFAM" id="SSF56176">
    <property type="entry name" value="FAD-binding/transporter-associated domain-like"/>
    <property type="match status" value="1"/>
</dbReference>
<evidence type="ECO:0000256" key="9">
    <source>
        <dbReference type="PROSITE-ProRule" id="PRU00703"/>
    </source>
</evidence>
<gene>
    <name evidence="15" type="ORF">F8O01_13270</name>
</gene>
<feature type="transmembrane region" description="Helical" evidence="12">
    <location>
        <begin position="138"/>
        <end position="160"/>
    </location>
</feature>
<comment type="caution">
    <text evidence="15">The sequence shown here is derived from an EMBL/GenBank/DDBJ whole genome shotgun (WGS) entry which is preliminary data.</text>
</comment>
<evidence type="ECO:0000256" key="8">
    <source>
        <dbReference type="ARBA" id="ARBA00023136"/>
    </source>
</evidence>
<dbReference type="OrthoDB" id="110231at2"/>
<dbReference type="InterPro" id="IPR051676">
    <property type="entry name" value="UPF0053_domain"/>
</dbReference>
<evidence type="ECO:0000259" key="14">
    <source>
        <dbReference type="PROSITE" id="PS51846"/>
    </source>
</evidence>
<dbReference type="Gene3D" id="3.30.465.10">
    <property type="match status" value="1"/>
</dbReference>
<comment type="subcellular location">
    <subcellularLocation>
        <location evidence="1">Cell membrane</location>
        <topology evidence="1">Multi-pass membrane protein</topology>
    </subcellularLocation>
</comment>
<sequence length="479" mass="51366">MSWIVSLLIGVVVVLVITALTGYFVAQEFAYMAVDRSRLNARAAAGDAAAKRALKVTNRTSFMLSGAQLGITITGLLVGFVAEPLIGEAIGEATGDVLPAGVGIAIGTVIALVFSTIVQMLFGELFPKNLAIARPEGVALWLARSTNIYLACFGWLIAVFDRASNLLLRTVRIEPVHDVEHAASRLDLEHIVADSQVTGTLPADLSVLLDRIIDFPEHDAEHAMIPAPHVDTVPGTTSVATVRELMSTGHTRYPILDEQGDVTGVVQLLDVLGTPPEAQDRPVTEIMRPAVFLAATTALPDALARLREKGAELACVVDEYGGFAGVLTLEDLAEELVGELRDEHDPDGELVPVQQPDGDWNIPGTLHLDEAERVLGYDLPRGDYETLAGLAIAEIGDLPTTGQEVEVALPLDPADLAEPGDPVERVMTLRVLEVDRHVPALVRVHIETRDEDDEDTDGAENARDEAEPYPVAAPTEERA</sequence>
<dbReference type="Pfam" id="PF03471">
    <property type="entry name" value="CorC_HlyC"/>
    <property type="match status" value="1"/>
</dbReference>
<dbReference type="InterPro" id="IPR044751">
    <property type="entry name" value="Ion_transp-like_CBS"/>
</dbReference>
<dbReference type="CDD" id="cd04590">
    <property type="entry name" value="CBS_pair_CorC_HlyC_assoc"/>
    <property type="match status" value="1"/>
</dbReference>
<dbReference type="InterPro" id="IPR000644">
    <property type="entry name" value="CBS_dom"/>
</dbReference>
<evidence type="ECO:0000256" key="7">
    <source>
        <dbReference type="ARBA" id="ARBA00023122"/>
    </source>
</evidence>
<comment type="similarity">
    <text evidence="2">Belongs to the UPF0053 family.</text>
</comment>
<keyword evidence="6 10" id="KW-1133">Transmembrane helix</keyword>
<dbReference type="PANTHER" id="PTHR43099">
    <property type="entry name" value="UPF0053 PROTEIN YRKA"/>
    <property type="match status" value="1"/>
</dbReference>
<dbReference type="InterPro" id="IPR046342">
    <property type="entry name" value="CBS_dom_sf"/>
</dbReference>
<feature type="domain" description="CBS" evidence="13">
    <location>
        <begin position="286"/>
        <end position="343"/>
    </location>
</feature>
<keyword evidence="16" id="KW-1185">Reference proteome</keyword>
<keyword evidence="3" id="KW-1003">Cell membrane</keyword>
<feature type="domain" description="CBS" evidence="13">
    <location>
        <begin position="224"/>
        <end position="281"/>
    </location>
</feature>
<evidence type="ECO:0000313" key="15">
    <source>
        <dbReference type="EMBL" id="KAB1654526.1"/>
    </source>
</evidence>
<dbReference type="Proteomes" id="UP000467240">
    <property type="component" value="Unassembled WGS sequence"/>
</dbReference>
<organism evidence="15 16">
    <name type="scientific">Pseudoclavibacter chungangensis</name>
    <dbReference type="NCBI Taxonomy" id="587635"/>
    <lineage>
        <taxon>Bacteria</taxon>
        <taxon>Bacillati</taxon>
        <taxon>Actinomycetota</taxon>
        <taxon>Actinomycetes</taxon>
        <taxon>Micrococcales</taxon>
        <taxon>Microbacteriaceae</taxon>
        <taxon>Pseudoclavibacter</taxon>
    </lineage>
</organism>
<evidence type="ECO:0000256" key="1">
    <source>
        <dbReference type="ARBA" id="ARBA00004651"/>
    </source>
</evidence>
<feature type="transmembrane region" description="Helical" evidence="12">
    <location>
        <begin position="61"/>
        <end position="82"/>
    </location>
</feature>
<dbReference type="SMART" id="SM01091">
    <property type="entry name" value="CorC_HlyC"/>
    <property type="match status" value="1"/>
</dbReference>
<evidence type="ECO:0000256" key="11">
    <source>
        <dbReference type="SAM" id="MobiDB-lite"/>
    </source>
</evidence>
<dbReference type="PANTHER" id="PTHR43099:SF6">
    <property type="entry name" value="UPF0053 PROTEIN RV1842C"/>
    <property type="match status" value="1"/>
</dbReference>
<proteinExistence type="inferred from homology"/>
<dbReference type="EMBL" id="WBJZ01000018">
    <property type="protein sequence ID" value="KAB1654526.1"/>
    <property type="molecule type" value="Genomic_DNA"/>
</dbReference>
<feature type="compositionally biased region" description="Acidic residues" evidence="11">
    <location>
        <begin position="449"/>
        <end position="458"/>
    </location>
</feature>
<dbReference type="PROSITE" id="PS51371">
    <property type="entry name" value="CBS"/>
    <property type="match status" value="2"/>
</dbReference>
<dbReference type="PROSITE" id="PS51846">
    <property type="entry name" value="CNNM"/>
    <property type="match status" value="1"/>
</dbReference>
<evidence type="ECO:0000256" key="3">
    <source>
        <dbReference type="ARBA" id="ARBA00022475"/>
    </source>
</evidence>
<dbReference type="Pfam" id="PF00571">
    <property type="entry name" value="CBS"/>
    <property type="match status" value="2"/>
</dbReference>
<dbReference type="InterPro" id="IPR016169">
    <property type="entry name" value="FAD-bd_PCMH_sub2"/>
</dbReference>
<dbReference type="InterPro" id="IPR005170">
    <property type="entry name" value="Transptr-assoc_dom"/>
</dbReference>
<accession>A0A7J5BP24</accession>
<protein>
    <submittedName>
        <fullName evidence="15">HlyC/CorC family transporter</fullName>
    </submittedName>
</protein>
<keyword evidence="7 9" id="KW-0129">CBS domain</keyword>
<dbReference type="SUPFAM" id="SSF54631">
    <property type="entry name" value="CBS-domain pair"/>
    <property type="match status" value="1"/>
</dbReference>
<feature type="region of interest" description="Disordered" evidence="11">
    <location>
        <begin position="445"/>
        <end position="479"/>
    </location>
</feature>
<dbReference type="GO" id="GO:0050660">
    <property type="term" value="F:flavin adenine dinucleotide binding"/>
    <property type="evidence" value="ECO:0007669"/>
    <property type="project" value="InterPro"/>
</dbReference>
<evidence type="ECO:0000256" key="12">
    <source>
        <dbReference type="SAM" id="Phobius"/>
    </source>
</evidence>
<dbReference type="Gene3D" id="3.10.580.10">
    <property type="entry name" value="CBS-domain"/>
    <property type="match status" value="1"/>
</dbReference>
<dbReference type="RefSeq" id="WP_158041442.1">
    <property type="nucleotide sequence ID" value="NZ_JACCFV010000001.1"/>
</dbReference>
<name>A0A7J5BP24_9MICO</name>
<feature type="transmembrane region" description="Helical" evidence="12">
    <location>
        <begin position="6"/>
        <end position="26"/>
    </location>
</feature>
<dbReference type="InterPro" id="IPR002550">
    <property type="entry name" value="CNNM"/>
</dbReference>
<keyword evidence="8 10" id="KW-0472">Membrane</keyword>
<evidence type="ECO:0000256" key="5">
    <source>
        <dbReference type="ARBA" id="ARBA00022737"/>
    </source>
</evidence>